<dbReference type="SUPFAM" id="SSF51735">
    <property type="entry name" value="NAD(P)-binding Rossmann-fold domains"/>
    <property type="match status" value="1"/>
</dbReference>
<comment type="similarity">
    <text evidence="1 3 7">Belongs to the Glu/Leu/Phe/Val dehydrogenases family.</text>
</comment>
<dbReference type="CDD" id="cd01076">
    <property type="entry name" value="NAD_bind_1_Glu_DH"/>
    <property type="match status" value="1"/>
</dbReference>
<sequence length="426" mass="46947">MAENSFNNAMTQLKKAALVADIDQEILEKIQRPQRILEATLTITMDDGSTKNFTAFRVQYNDARGPFKGGIRFYNKVNIHEVKALAFWMVMKTGVVGIPMGGSKGGVIVDVKKLSVTEIERLSRAWVRAFYKYLGPRVDVPAPDVYTTPQIMGWMVDEYARMSGGWEPAAFTGKPVSIGGSEGRTEATGFGGAMIFEELFAKLKLKKGKTTVAVQGFGNVGYYIAERLHDLGYKIVAVSDSRGGIYDKRNGGMDPRNIMKMKRDKGVIDGCYCIGSVCDCENYQQITNDQLLQLPVDILIPAALENVITKKNAGKIKAKAVIEMANGPLTPDADDTLFKKGIPVVPDILSNAGGVTVSYFEWAQNLSGLYWTKDQVLVKLHEIMKRSFDDVWKVSIEKKVDLRTAAYVVALKRIGDAMKARGIASS</sequence>
<feature type="binding site" evidence="5">
    <location>
        <position position="188"/>
    </location>
    <ligand>
        <name>NAD(+)</name>
        <dbReference type="ChEBI" id="CHEBI:57540"/>
    </ligand>
</feature>
<dbReference type="SMART" id="SM00839">
    <property type="entry name" value="ELFV_dehydrog"/>
    <property type="match status" value="1"/>
</dbReference>
<dbReference type="Gene3D" id="3.40.50.720">
    <property type="entry name" value="NAD(P)-binding Rossmann-like Domain"/>
    <property type="match status" value="1"/>
</dbReference>
<dbReference type="InterPro" id="IPR033922">
    <property type="entry name" value="NAD_bind_Glu_DH"/>
</dbReference>
<dbReference type="GO" id="GO:0006538">
    <property type="term" value="P:L-glutamate catabolic process"/>
    <property type="evidence" value="ECO:0007669"/>
    <property type="project" value="TreeGrafter"/>
</dbReference>
<feature type="site" description="Important for catalysis" evidence="6">
    <location>
        <position position="144"/>
    </location>
</feature>
<proteinExistence type="inferred from homology"/>
<dbReference type="InterPro" id="IPR046346">
    <property type="entry name" value="Aminoacid_DH-like_N_sf"/>
</dbReference>
<keyword evidence="5" id="KW-0520">NAD</keyword>
<feature type="active site" description="Proton donor" evidence="4">
    <location>
        <position position="104"/>
    </location>
</feature>
<dbReference type="Pfam" id="PF00208">
    <property type="entry name" value="ELFV_dehydrog"/>
    <property type="match status" value="1"/>
</dbReference>
<keyword evidence="2 3" id="KW-0560">Oxidoreductase</keyword>
<dbReference type="PANTHER" id="PTHR11606">
    <property type="entry name" value="GLUTAMATE DEHYDROGENASE"/>
    <property type="match status" value="1"/>
</dbReference>
<dbReference type="InterPro" id="IPR036291">
    <property type="entry name" value="NAD(P)-bd_dom_sf"/>
</dbReference>
<comment type="caution">
    <text evidence="9">The sequence shown here is derived from an EMBL/GenBank/DDBJ whole genome shotgun (WGS) entry which is preliminary data.</text>
</comment>
<dbReference type="InterPro" id="IPR014362">
    <property type="entry name" value="Glu_DH"/>
</dbReference>
<dbReference type="Gene3D" id="3.40.50.10860">
    <property type="entry name" value="Leucine Dehydrogenase, chain A, domain 1"/>
    <property type="match status" value="1"/>
</dbReference>
<evidence type="ECO:0000256" key="5">
    <source>
        <dbReference type="PIRSR" id="PIRSR000185-2"/>
    </source>
</evidence>
<dbReference type="SUPFAM" id="SSF53223">
    <property type="entry name" value="Aminoacid dehydrogenase-like, N-terminal domain"/>
    <property type="match status" value="1"/>
</dbReference>
<feature type="binding site" evidence="5">
    <location>
        <position position="68"/>
    </location>
    <ligand>
        <name>substrate</name>
    </ligand>
</feature>
<accession>A0A2H0YTN8</accession>
<dbReference type="GO" id="GO:0004352">
    <property type="term" value="F:glutamate dehydrogenase (NAD+) activity"/>
    <property type="evidence" value="ECO:0007669"/>
    <property type="project" value="TreeGrafter"/>
</dbReference>
<dbReference type="PRINTS" id="PR00082">
    <property type="entry name" value="GLFDHDRGNASE"/>
</dbReference>
<dbReference type="Pfam" id="PF02812">
    <property type="entry name" value="ELFV_dehydrog_N"/>
    <property type="match status" value="1"/>
</dbReference>
<gene>
    <name evidence="9" type="ORF">COT25_00805</name>
</gene>
<feature type="binding site" evidence="5">
    <location>
        <position position="358"/>
    </location>
    <ligand>
        <name>substrate</name>
    </ligand>
</feature>
<feature type="binding site" evidence="5">
    <location>
        <position position="219"/>
    </location>
    <ligand>
        <name>NAD(+)</name>
        <dbReference type="ChEBI" id="CHEBI:57540"/>
    </ligand>
</feature>
<feature type="domain" description="Glutamate/phenylalanine/leucine/valine/L-tryptophan dehydrogenase C-terminal" evidence="8">
    <location>
        <begin position="181"/>
        <end position="422"/>
    </location>
</feature>
<keyword evidence="5" id="KW-0547">Nucleotide-binding</keyword>
<dbReference type="PIRSF" id="PIRSF000185">
    <property type="entry name" value="Glu_DH"/>
    <property type="match status" value="1"/>
</dbReference>
<name>A0A2H0YTN8_9BACT</name>
<dbReference type="InterPro" id="IPR006095">
    <property type="entry name" value="Glu/Leu/Phe/Val/Trp_DH"/>
</dbReference>
<evidence type="ECO:0000256" key="4">
    <source>
        <dbReference type="PIRSR" id="PIRSR000185-1"/>
    </source>
</evidence>
<reference evidence="10" key="1">
    <citation type="submission" date="2017-09" db="EMBL/GenBank/DDBJ databases">
        <title>Depth-based differentiation of microbial function through sediment-hosted aquifers and enrichment of novel symbionts in the deep terrestrial subsurface.</title>
        <authorList>
            <person name="Probst A.J."/>
            <person name="Ladd B."/>
            <person name="Jarett J.K."/>
            <person name="Geller-Mcgrath D.E."/>
            <person name="Sieber C.M.K."/>
            <person name="Emerson J.B."/>
            <person name="Anantharaman K."/>
            <person name="Thomas B.C."/>
            <person name="Malmstrom R."/>
            <person name="Stieglmeier M."/>
            <person name="Klingl A."/>
            <person name="Woyke T."/>
            <person name="Ryan C.M."/>
            <person name="Banfield J.F."/>
        </authorList>
    </citation>
    <scope>NUCLEOTIDE SEQUENCE [LARGE SCALE GENOMIC DNA]</scope>
</reference>
<evidence type="ECO:0000256" key="6">
    <source>
        <dbReference type="PIRSR" id="PIRSR000185-3"/>
    </source>
</evidence>
<evidence type="ECO:0000313" key="10">
    <source>
        <dbReference type="Proteomes" id="UP000228711"/>
    </source>
</evidence>
<dbReference type="Proteomes" id="UP000228711">
    <property type="component" value="Unassembled WGS sequence"/>
</dbReference>
<dbReference type="GO" id="GO:0000166">
    <property type="term" value="F:nucleotide binding"/>
    <property type="evidence" value="ECO:0007669"/>
    <property type="project" value="UniProtKB-KW"/>
</dbReference>
<evidence type="ECO:0000259" key="8">
    <source>
        <dbReference type="SMART" id="SM00839"/>
    </source>
</evidence>
<dbReference type="InterPro" id="IPR006097">
    <property type="entry name" value="Glu/Leu/Phe/Val/Trp_DH_dimer"/>
</dbReference>
<dbReference type="AlphaFoldDB" id="A0A2H0YTN8"/>
<organism evidence="9 10">
    <name type="scientific">Candidatus Kerfeldbacteria bacterium CG08_land_8_20_14_0_20_42_7</name>
    <dbReference type="NCBI Taxonomy" id="2014245"/>
    <lineage>
        <taxon>Bacteria</taxon>
        <taxon>Candidatus Kerfeldiibacteriota</taxon>
    </lineage>
</organism>
<evidence type="ECO:0000313" key="9">
    <source>
        <dbReference type="EMBL" id="PIS41864.1"/>
    </source>
</evidence>
<feature type="binding site" evidence="5">
    <location>
        <position position="92"/>
    </location>
    <ligand>
        <name>substrate</name>
    </ligand>
</feature>
<dbReference type="EMBL" id="PEXV01000029">
    <property type="protein sequence ID" value="PIS41864.1"/>
    <property type="molecule type" value="Genomic_DNA"/>
</dbReference>
<dbReference type="InterPro" id="IPR006096">
    <property type="entry name" value="Glu/Leu/Phe/Val/Trp_DH_C"/>
</dbReference>
<evidence type="ECO:0000256" key="7">
    <source>
        <dbReference type="RuleBase" id="RU004417"/>
    </source>
</evidence>
<evidence type="ECO:0000256" key="3">
    <source>
        <dbReference type="PIRNR" id="PIRNR000185"/>
    </source>
</evidence>
<protein>
    <recommendedName>
        <fullName evidence="3">Glutamate dehydrogenase</fullName>
    </recommendedName>
</protein>
<evidence type="ECO:0000256" key="2">
    <source>
        <dbReference type="ARBA" id="ARBA00023002"/>
    </source>
</evidence>
<evidence type="ECO:0000256" key="1">
    <source>
        <dbReference type="ARBA" id="ARBA00006382"/>
    </source>
</evidence>
<dbReference type="PANTHER" id="PTHR11606:SF13">
    <property type="entry name" value="GLUTAMATE DEHYDROGENASE 1, MITOCHONDRIAL"/>
    <property type="match status" value="1"/>
</dbReference>